<reference evidence="4" key="1">
    <citation type="journal article" date="2019" name="Int. J. Syst. Evol. Microbiol.">
        <title>The Global Catalogue of Microorganisms (GCM) 10K type strain sequencing project: providing services to taxonomists for standard genome sequencing and annotation.</title>
        <authorList>
            <consortium name="The Broad Institute Genomics Platform"/>
            <consortium name="The Broad Institute Genome Sequencing Center for Infectious Disease"/>
            <person name="Wu L."/>
            <person name="Ma J."/>
        </authorList>
    </citation>
    <scope>NUCLEOTIDE SEQUENCE [LARGE SCALE GENOMIC DNA]</scope>
    <source>
        <strain evidence="4">JCM 15481</strain>
    </source>
</reference>
<dbReference type="RefSeq" id="WP_344287036.1">
    <property type="nucleotide sequence ID" value="NZ_BAAAPF010000003.1"/>
</dbReference>
<evidence type="ECO:0000313" key="3">
    <source>
        <dbReference type="EMBL" id="GAA2107791.1"/>
    </source>
</evidence>
<keyword evidence="2" id="KW-0472">Membrane</keyword>
<comment type="caution">
    <text evidence="3">The sequence shown here is derived from an EMBL/GenBank/DDBJ whole genome shotgun (WGS) entry which is preliminary data.</text>
</comment>
<evidence type="ECO:0000256" key="1">
    <source>
        <dbReference type="SAM" id="MobiDB-lite"/>
    </source>
</evidence>
<feature type="region of interest" description="Disordered" evidence="1">
    <location>
        <begin position="84"/>
        <end position="117"/>
    </location>
</feature>
<evidence type="ECO:0000256" key="2">
    <source>
        <dbReference type="SAM" id="Phobius"/>
    </source>
</evidence>
<dbReference type="Proteomes" id="UP001500443">
    <property type="component" value="Unassembled WGS sequence"/>
</dbReference>
<feature type="compositionally biased region" description="Basic and acidic residues" evidence="1">
    <location>
        <begin position="97"/>
        <end position="117"/>
    </location>
</feature>
<dbReference type="EMBL" id="BAAAPF010000003">
    <property type="protein sequence ID" value="GAA2107791.1"/>
    <property type="molecule type" value="Genomic_DNA"/>
</dbReference>
<gene>
    <name evidence="3" type="ORF">GCM10009802_03150</name>
</gene>
<keyword evidence="2" id="KW-0812">Transmembrane</keyword>
<name>A0ABP5J0D6_9ACTN</name>
<protein>
    <submittedName>
        <fullName evidence="3">Uncharacterized protein</fullName>
    </submittedName>
</protein>
<feature type="transmembrane region" description="Helical" evidence="2">
    <location>
        <begin position="6"/>
        <end position="23"/>
    </location>
</feature>
<feature type="transmembrane region" description="Helical" evidence="2">
    <location>
        <begin position="57"/>
        <end position="73"/>
    </location>
</feature>
<accession>A0ABP5J0D6</accession>
<evidence type="ECO:0000313" key="4">
    <source>
        <dbReference type="Proteomes" id="UP001500443"/>
    </source>
</evidence>
<proteinExistence type="predicted"/>
<keyword evidence="4" id="KW-1185">Reference proteome</keyword>
<keyword evidence="2" id="KW-1133">Transmembrane helix</keyword>
<sequence length="117" mass="12519">MSTELLGLALAFGGGILIGVGVVRMITRPGRLQDAYRLMALGLALSSTASLLGGDTPMAACTAALSGLHVVAYRRNGGRWPRLPRRRRRAVPAPDPARIRQLERELGIGEPHGEDRP</sequence>
<organism evidence="3 4">
    <name type="scientific">Streptomyces synnematoformans</name>
    <dbReference type="NCBI Taxonomy" id="415721"/>
    <lineage>
        <taxon>Bacteria</taxon>
        <taxon>Bacillati</taxon>
        <taxon>Actinomycetota</taxon>
        <taxon>Actinomycetes</taxon>
        <taxon>Kitasatosporales</taxon>
        <taxon>Streptomycetaceae</taxon>
        <taxon>Streptomyces</taxon>
    </lineage>
</organism>